<proteinExistence type="predicted"/>
<keyword evidence="4" id="KW-1185">Reference proteome</keyword>
<keyword evidence="1" id="KW-1133">Transmembrane helix</keyword>
<accession>A0A5D9D812</accession>
<name>A0A5D9D812_HALER</name>
<evidence type="ECO:0000259" key="2">
    <source>
        <dbReference type="Pfam" id="PF07331"/>
    </source>
</evidence>
<evidence type="ECO:0000256" key="1">
    <source>
        <dbReference type="SAM" id="Phobius"/>
    </source>
</evidence>
<gene>
    <name evidence="3" type="ORF">FZZ93_08280</name>
</gene>
<feature type="transmembrane region" description="Helical" evidence="1">
    <location>
        <begin position="12"/>
        <end position="29"/>
    </location>
</feature>
<evidence type="ECO:0000313" key="3">
    <source>
        <dbReference type="EMBL" id="TZG40228.1"/>
    </source>
</evidence>
<dbReference type="Pfam" id="PF07331">
    <property type="entry name" value="TctB"/>
    <property type="match status" value="1"/>
</dbReference>
<feature type="transmembrane region" description="Helical" evidence="1">
    <location>
        <begin position="79"/>
        <end position="100"/>
    </location>
</feature>
<feature type="transmembrane region" description="Helical" evidence="1">
    <location>
        <begin position="41"/>
        <end position="59"/>
    </location>
</feature>
<dbReference type="OrthoDB" id="6166065at2"/>
<keyword evidence="1" id="KW-0472">Membrane</keyword>
<organism evidence="3 4">
    <name type="scientific">Halomonas eurihalina</name>
    <dbReference type="NCBI Taxonomy" id="42566"/>
    <lineage>
        <taxon>Bacteria</taxon>
        <taxon>Pseudomonadati</taxon>
        <taxon>Pseudomonadota</taxon>
        <taxon>Gammaproteobacteria</taxon>
        <taxon>Oceanospirillales</taxon>
        <taxon>Halomonadaceae</taxon>
        <taxon>Halomonas</taxon>
    </lineage>
</organism>
<feature type="transmembrane region" description="Helical" evidence="1">
    <location>
        <begin position="140"/>
        <end position="158"/>
    </location>
</feature>
<dbReference type="AlphaFoldDB" id="A0A5D9D812"/>
<feature type="domain" description="DUF1468" evidence="2">
    <location>
        <begin position="12"/>
        <end position="167"/>
    </location>
</feature>
<feature type="transmembrane region" description="Helical" evidence="1">
    <location>
        <begin position="106"/>
        <end position="128"/>
    </location>
</feature>
<dbReference type="RefSeq" id="WP_149321844.1">
    <property type="nucleotide sequence ID" value="NZ_JARWAH010000007.1"/>
</dbReference>
<evidence type="ECO:0000313" key="4">
    <source>
        <dbReference type="Proteomes" id="UP000324260"/>
    </source>
</evidence>
<dbReference type="EMBL" id="VTPU01000006">
    <property type="protein sequence ID" value="TZG40228.1"/>
    <property type="molecule type" value="Genomic_DNA"/>
</dbReference>
<keyword evidence="1" id="KW-0812">Transmembrane</keyword>
<reference evidence="3 4" key="1">
    <citation type="submission" date="2019-08" db="EMBL/GenBank/DDBJ databases">
        <title>Draft Genome Sequence of Halomonas eurihalina Isolated from Preserved Hide-surface.</title>
        <authorList>
            <person name="Hussain S.A."/>
            <person name="Xu A."/>
            <person name="Sarker M."/>
            <person name="Sommers C."/>
        </authorList>
    </citation>
    <scope>NUCLEOTIDE SEQUENCE [LARGE SCALE GENOMIC DNA]</scope>
    <source>
        <strain evidence="3 4">MS1</strain>
    </source>
</reference>
<protein>
    <submittedName>
        <fullName evidence="3">Tripartite tricarboxylate transporter TctB family protein</fullName>
    </submittedName>
</protein>
<comment type="caution">
    <text evidence="3">The sequence shown here is derived from an EMBL/GenBank/DDBJ whole genome shotgun (WGS) entry which is preliminary data.</text>
</comment>
<dbReference type="Proteomes" id="UP000324260">
    <property type="component" value="Unassembled WGS sequence"/>
</dbReference>
<dbReference type="InterPro" id="IPR009936">
    <property type="entry name" value="DUF1468"/>
</dbReference>
<sequence>MQRDIGKPLFDLFLLIASAAAFVAATALPEIEIVGDLSPAFFPKLLSGLIFLFAIPCLIKDFREWWMVRSVASPTPQVVKVRSVAQWLFVVLLLVGYMLAFERLGYIISTASFTFCCVLGLVILSGVWGEQTMAQRGKSVLGALVFAAVLAVAVFYVFNNLFEIPLPA</sequence>